<evidence type="ECO:0000313" key="2">
    <source>
        <dbReference type="Proteomes" id="UP000502196"/>
    </source>
</evidence>
<gene>
    <name evidence="1" type="ORF">COOX1_0405</name>
</gene>
<reference evidence="1 2" key="1">
    <citation type="submission" date="2020-04" db="EMBL/GenBank/DDBJ databases">
        <authorList>
            <person name="Hogendoorn C."/>
        </authorList>
    </citation>
    <scope>NUCLEOTIDE SEQUENCE [LARGE SCALE GENOMIC DNA]</scope>
    <source>
        <strain evidence="1">COOX1</strain>
    </source>
</reference>
<sequence length="153" mass="16609">MLIPEQRHPHPFALEAESTRLWIQPPGTVWVTCAACQGGKDGLDRLILAVVARPVNPQDAVHWAGGVSQTYKVALVLPKGESSPFCDDVPRGVHLKPAIEALFAYMQPEHFPTMQTVAAPVDVNAPTVLLLVVKQGNAPNLHDNSPSTTHRIM</sequence>
<protein>
    <submittedName>
        <fullName evidence="1">Uncharacterized protein</fullName>
    </submittedName>
</protein>
<organism evidence="1 2">
    <name type="scientific">Kyrpidia spormannii</name>
    <dbReference type="NCBI Taxonomy" id="2055160"/>
    <lineage>
        <taxon>Bacteria</taxon>
        <taxon>Bacillati</taxon>
        <taxon>Bacillota</taxon>
        <taxon>Bacilli</taxon>
        <taxon>Bacillales</taxon>
        <taxon>Alicyclobacillaceae</taxon>
        <taxon>Kyrpidia</taxon>
    </lineage>
</organism>
<name>A0A6F9DYC8_9BACL</name>
<dbReference type="Proteomes" id="UP000502196">
    <property type="component" value="Chromosome"/>
</dbReference>
<dbReference type="EMBL" id="LR792683">
    <property type="protein sequence ID" value="CAB3390432.1"/>
    <property type="molecule type" value="Genomic_DNA"/>
</dbReference>
<proteinExistence type="predicted"/>
<dbReference type="AlphaFoldDB" id="A0A6F9DYC8"/>
<accession>A0A6F9DYC8</accession>
<evidence type="ECO:0000313" key="1">
    <source>
        <dbReference type="EMBL" id="CAB3390432.1"/>
    </source>
</evidence>